<evidence type="ECO:0000259" key="5">
    <source>
        <dbReference type="Pfam" id="PF00501"/>
    </source>
</evidence>
<feature type="domain" description="AMP-binding enzyme C-terminal" evidence="6">
    <location>
        <begin position="439"/>
        <end position="501"/>
    </location>
</feature>
<keyword evidence="4" id="KW-0812">Transmembrane</keyword>
<dbReference type="PROSITE" id="PS00455">
    <property type="entry name" value="AMP_BINDING"/>
    <property type="match status" value="1"/>
</dbReference>
<evidence type="ECO:0000256" key="1">
    <source>
        <dbReference type="ARBA" id="ARBA00022450"/>
    </source>
</evidence>
<feature type="transmembrane region" description="Helical" evidence="4">
    <location>
        <begin position="724"/>
        <end position="743"/>
    </location>
</feature>
<keyword evidence="4" id="KW-0472">Membrane</keyword>
<accession>A0A9N9YPN0</accession>
<dbReference type="PANTHER" id="PTHR33927">
    <property type="entry name" value="TRANSMEMBRANE PROTEIN"/>
    <property type="match status" value="1"/>
</dbReference>
<dbReference type="SUPFAM" id="SSF52343">
    <property type="entry name" value="Ferredoxin reductase-like, C-terminal NADP-linked domain"/>
    <property type="match status" value="1"/>
</dbReference>
<dbReference type="Proteomes" id="UP000696573">
    <property type="component" value="Unassembled WGS sequence"/>
</dbReference>
<dbReference type="InterPro" id="IPR039261">
    <property type="entry name" value="FNR_nucleotide-bd"/>
</dbReference>
<sequence length="1022" mass="110961">MGTHASVKSDGSEHLLANASYMFGPKNAARFSTVTEAFLHFASKQPTQIAARSLSSAHITEVTYSELLQRANELAHRLRELGVAPGSRVPLIVKRGVEMITGIMAILLCGAQYVPLDGGVVPDTTLRYVIEQAGGRSCTVLTLKSLENRLHGFDVANVLPIDARSYSPTPDQAHPLKDLAEPDLGCYVIYTSGTTGTPKGVDVTHRNVTNLVCQSPGDLGIVPGIRVGQVLNISFDMAAWEMLGCLCNGGTLILRGSKWQSALSQIDVLICTPSILAEYEPSEFPNIKVAATAGEPSSQKLADTWASAATYYNCCGPTETTIVNTMHRHQPGQPLTIGKPTSNNNVYILGDDNRPVPFGATGLMWAGGLGVSKGYVSNSEKTAERYLADPFAADGSMMYNTGDLGRWNPDGTIDIVGRQDDQVKIKGFRVELDGVTTSLNSCPAVDRAAVILVGGELHAFVTPITCDEKTLREHMGRCQPYYAVPSHFHCVDALPLTPNGKIDKRTLGSASVAFCTNEKPLSEPEMPKEVFVPVRAYSSDYDVPFQPTPSTTSASSMGSSSSSSSSFDEKMVDEKNIDLEAGIPNKLQGKRQRGLKHRVLIVYRQLFSIVGIFNIAAIVALLLTGAPREWLGNITAINLVVAVLIRQDFVINALYTITCSVPKSWPLWIRTKCARIFHLGGVHSSAAFCSALWLLAGNISDIVCMCTETCREGWGQQSVANKTISWILAAGFAFMICLAYPPIRKSNHNLFERSHRFTGWTMLGLFWVQTVLTANDSKPEGMSLGEAVAKSPPMWLLVVATMSIAMSWLWLRKVPVDAEVFSNHAVRLHFDYTVPVNGSFTRISHSPLLEWHSFATVPAPTAENGRPAGYSLVVSNAGDWTRDVIQNPPKHLWVRGVPTCGVMRIATCFNKVVLIATGSGIGPLLGHIQDPSCPTQLIWSTPKPEETFGKALCDTIRKKVPNAVIHDTRTQGRPDLVKMGYNMAKGFGAEAVIIIANEKITKKVVYGLETRGIPTYGAIWDS</sequence>
<dbReference type="Pfam" id="PF13193">
    <property type="entry name" value="AMP-binding_C"/>
    <property type="match status" value="1"/>
</dbReference>
<dbReference type="InterPro" id="IPR025110">
    <property type="entry name" value="AMP-bd_C"/>
</dbReference>
<feature type="domain" description="AMP-dependent synthetase/ligase" evidence="5">
    <location>
        <begin position="41"/>
        <end position="375"/>
    </location>
</feature>
<proteinExistence type="predicted"/>
<dbReference type="EMBL" id="CABFNQ020000717">
    <property type="protein sequence ID" value="CAH0026096.1"/>
    <property type="molecule type" value="Genomic_DNA"/>
</dbReference>
<protein>
    <recommendedName>
        <fullName evidence="9">AMP-dependent synthetase/ligase domain-containing protein</fullName>
    </recommendedName>
</protein>
<organism evidence="7 8">
    <name type="scientific">Clonostachys rhizophaga</name>
    <dbReference type="NCBI Taxonomy" id="160324"/>
    <lineage>
        <taxon>Eukaryota</taxon>
        <taxon>Fungi</taxon>
        <taxon>Dikarya</taxon>
        <taxon>Ascomycota</taxon>
        <taxon>Pezizomycotina</taxon>
        <taxon>Sordariomycetes</taxon>
        <taxon>Hypocreomycetidae</taxon>
        <taxon>Hypocreales</taxon>
        <taxon>Bionectriaceae</taxon>
        <taxon>Clonostachys</taxon>
    </lineage>
</organism>
<feature type="transmembrane region" description="Helical" evidence="4">
    <location>
        <begin position="601"/>
        <end position="624"/>
    </location>
</feature>
<feature type="compositionally biased region" description="Low complexity" evidence="3">
    <location>
        <begin position="550"/>
        <end position="566"/>
    </location>
</feature>
<comment type="caution">
    <text evidence="7">The sequence shown here is derived from an EMBL/GenBank/DDBJ whole genome shotgun (WGS) entry which is preliminary data.</text>
</comment>
<dbReference type="InterPro" id="IPR020845">
    <property type="entry name" value="AMP-binding_CS"/>
</dbReference>
<keyword evidence="1" id="KW-0596">Phosphopantetheine</keyword>
<dbReference type="SUPFAM" id="SSF56801">
    <property type="entry name" value="Acetyl-CoA synthetase-like"/>
    <property type="match status" value="1"/>
</dbReference>
<dbReference type="PANTHER" id="PTHR33927:SF5">
    <property type="entry name" value="ENZYME, PUTATIVE (AFU_ORTHOLOGUE AFUA_8G01222)-RELATED"/>
    <property type="match status" value="1"/>
</dbReference>
<evidence type="ECO:0000313" key="7">
    <source>
        <dbReference type="EMBL" id="CAH0026096.1"/>
    </source>
</evidence>
<dbReference type="NCBIfam" id="TIGR01733">
    <property type="entry name" value="AA-adenyl-dom"/>
    <property type="match status" value="1"/>
</dbReference>
<dbReference type="Gene3D" id="3.40.50.12780">
    <property type="entry name" value="N-terminal domain of ligase-like"/>
    <property type="match status" value="1"/>
</dbReference>
<feature type="transmembrane region" description="Helical" evidence="4">
    <location>
        <begin position="630"/>
        <end position="655"/>
    </location>
</feature>
<evidence type="ECO:0000259" key="6">
    <source>
        <dbReference type="Pfam" id="PF13193"/>
    </source>
</evidence>
<dbReference type="InterPro" id="IPR052979">
    <property type="entry name" value="Adenylate-forming_domain"/>
</dbReference>
<feature type="region of interest" description="Disordered" evidence="3">
    <location>
        <begin position="547"/>
        <end position="567"/>
    </location>
</feature>
<keyword evidence="8" id="KW-1185">Reference proteome</keyword>
<name>A0A9N9YPN0_9HYPO</name>
<evidence type="ECO:0000256" key="4">
    <source>
        <dbReference type="SAM" id="Phobius"/>
    </source>
</evidence>
<evidence type="ECO:0000256" key="2">
    <source>
        <dbReference type="ARBA" id="ARBA00022553"/>
    </source>
</evidence>
<dbReference type="Pfam" id="PF00501">
    <property type="entry name" value="AMP-binding"/>
    <property type="match status" value="1"/>
</dbReference>
<dbReference type="InterPro" id="IPR000873">
    <property type="entry name" value="AMP-dep_synth/lig_dom"/>
</dbReference>
<dbReference type="OrthoDB" id="3142841at2759"/>
<keyword evidence="2" id="KW-0597">Phosphoprotein</keyword>
<dbReference type="InterPro" id="IPR010071">
    <property type="entry name" value="AA_adenyl_dom"/>
</dbReference>
<feature type="transmembrane region" description="Helical" evidence="4">
    <location>
        <begin position="755"/>
        <end position="774"/>
    </location>
</feature>
<gene>
    <name evidence="7" type="ORF">CRHIZ90672A_00009619</name>
</gene>
<keyword evidence="4" id="KW-1133">Transmembrane helix</keyword>
<feature type="transmembrane region" description="Helical" evidence="4">
    <location>
        <begin position="794"/>
        <end position="811"/>
    </location>
</feature>
<dbReference type="Gene3D" id="3.30.300.30">
    <property type="match status" value="1"/>
</dbReference>
<reference evidence="7" key="1">
    <citation type="submission" date="2021-10" db="EMBL/GenBank/DDBJ databases">
        <authorList>
            <person name="Piombo E."/>
        </authorList>
    </citation>
    <scope>NUCLEOTIDE SEQUENCE</scope>
</reference>
<dbReference type="AlphaFoldDB" id="A0A9N9YPN0"/>
<evidence type="ECO:0000313" key="8">
    <source>
        <dbReference type="Proteomes" id="UP000696573"/>
    </source>
</evidence>
<dbReference type="InterPro" id="IPR042099">
    <property type="entry name" value="ANL_N_sf"/>
</dbReference>
<evidence type="ECO:0008006" key="9">
    <source>
        <dbReference type="Google" id="ProtNLM"/>
    </source>
</evidence>
<dbReference type="InterPro" id="IPR045851">
    <property type="entry name" value="AMP-bd_C_sf"/>
</dbReference>
<evidence type="ECO:0000256" key="3">
    <source>
        <dbReference type="SAM" id="MobiDB-lite"/>
    </source>
</evidence>